<reference evidence="1" key="2">
    <citation type="submission" date="2023-06" db="EMBL/GenBank/DDBJ databases">
        <authorList>
            <consortium name="Lawrence Berkeley National Laboratory"/>
            <person name="Haridas S."/>
            <person name="Hensen N."/>
            <person name="Bonometti L."/>
            <person name="Westerberg I."/>
            <person name="Brannstrom I.O."/>
            <person name="Guillou S."/>
            <person name="Cros-Aarteil S."/>
            <person name="Calhoun S."/>
            <person name="Kuo A."/>
            <person name="Mondo S."/>
            <person name="Pangilinan J."/>
            <person name="Riley R."/>
            <person name="LaButti K."/>
            <person name="Andreopoulos B."/>
            <person name="Lipzen A."/>
            <person name="Chen C."/>
            <person name="Yanf M."/>
            <person name="Daum C."/>
            <person name="Ng V."/>
            <person name="Clum A."/>
            <person name="Steindorff A."/>
            <person name="Ohm R."/>
            <person name="Martin F."/>
            <person name="Silar P."/>
            <person name="Natvig D."/>
            <person name="Lalanne C."/>
            <person name="Gautier V."/>
            <person name="Ament-velasquez S.L."/>
            <person name="Kruys A."/>
            <person name="Hutchinson M.I."/>
            <person name="Powell A.J."/>
            <person name="Barry K."/>
            <person name="Miller A.N."/>
            <person name="Grigoriev I.V."/>
            <person name="Debuchy R."/>
            <person name="Gladieux P."/>
            <person name="Thoren M.H."/>
            <person name="Johannesson H."/>
        </authorList>
    </citation>
    <scope>NUCLEOTIDE SEQUENCE</scope>
    <source>
        <strain evidence="1">CBS 232.78</strain>
    </source>
</reference>
<dbReference type="EMBL" id="JAULSW010000001">
    <property type="protein sequence ID" value="KAK3392865.1"/>
    <property type="molecule type" value="Genomic_DNA"/>
</dbReference>
<evidence type="ECO:0000313" key="1">
    <source>
        <dbReference type="EMBL" id="KAK3392865.1"/>
    </source>
</evidence>
<dbReference type="Proteomes" id="UP001285441">
    <property type="component" value="Unassembled WGS sequence"/>
</dbReference>
<sequence>MALNPWQDGGNRRATWKCFSDLVSLFLGCRVTASCQAGKRGQKLMRRLRAYALEVANGKANCVRLPIQLQARKEQAKQSPSRSQKCTPSMLNGKRTLRSPFLSPSLSLSNTDVGNRSAVYAPIPETGDHAICVWCAGSELSRCDSYCVSRLASCMGDGTNPRYLPAPPIPIHTSPPRYGILAGAWF</sequence>
<reference evidence="1" key="1">
    <citation type="journal article" date="2023" name="Mol. Phylogenet. Evol.">
        <title>Genome-scale phylogeny and comparative genomics of the fungal order Sordariales.</title>
        <authorList>
            <person name="Hensen N."/>
            <person name="Bonometti L."/>
            <person name="Westerberg I."/>
            <person name="Brannstrom I.O."/>
            <person name="Guillou S."/>
            <person name="Cros-Aarteil S."/>
            <person name="Calhoun S."/>
            <person name="Haridas S."/>
            <person name="Kuo A."/>
            <person name="Mondo S."/>
            <person name="Pangilinan J."/>
            <person name="Riley R."/>
            <person name="LaButti K."/>
            <person name="Andreopoulos B."/>
            <person name="Lipzen A."/>
            <person name="Chen C."/>
            <person name="Yan M."/>
            <person name="Daum C."/>
            <person name="Ng V."/>
            <person name="Clum A."/>
            <person name="Steindorff A."/>
            <person name="Ohm R.A."/>
            <person name="Martin F."/>
            <person name="Silar P."/>
            <person name="Natvig D.O."/>
            <person name="Lalanne C."/>
            <person name="Gautier V."/>
            <person name="Ament-Velasquez S.L."/>
            <person name="Kruys A."/>
            <person name="Hutchinson M.I."/>
            <person name="Powell A.J."/>
            <person name="Barry K."/>
            <person name="Miller A.N."/>
            <person name="Grigoriev I.V."/>
            <person name="Debuchy R."/>
            <person name="Gladieux P."/>
            <person name="Hiltunen Thoren M."/>
            <person name="Johannesson H."/>
        </authorList>
    </citation>
    <scope>NUCLEOTIDE SEQUENCE</scope>
    <source>
        <strain evidence="1">CBS 232.78</strain>
    </source>
</reference>
<accession>A0AAE0P4K1</accession>
<keyword evidence="2" id="KW-1185">Reference proteome</keyword>
<evidence type="ECO:0000313" key="2">
    <source>
        <dbReference type="Proteomes" id="UP001285441"/>
    </source>
</evidence>
<organism evidence="1 2">
    <name type="scientific">Podospora didyma</name>
    <dbReference type="NCBI Taxonomy" id="330526"/>
    <lineage>
        <taxon>Eukaryota</taxon>
        <taxon>Fungi</taxon>
        <taxon>Dikarya</taxon>
        <taxon>Ascomycota</taxon>
        <taxon>Pezizomycotina</taxon>
        <taxon>Sordariomycetes</taxon>
        <taxon>Sordariomycetidae</taxon>
        <taxon>Sordariales</taxon>
        <taxon>Podosporaceae</taxon>
        <taxon>Podospora</taxon>
    </lineage>
</organism>
<gene>
    <name evidence="1" type="ORF">B0H63DRAFT_2792</name>
</gene>
<dbReference type="AlphaFoldDB" id="A0AAE0P4K1"/>
<proteinExistence type="predicted"/>
<protein>
    <submittedName>
        <fullName evidence="1">Uncharacterized protein</fullName>
    </submittedName>
</protein>
<comment type="caution">
    <text evidence="1">The sequence shown here is derived from an EMBL/GenBank/DDBJ whole genome shotgun (WGS) entry which is preliminary data.</text>
</comment>
<name>A0AAE0P4K1_9PEZI</name>